<feature type="transmembrane region" description="Helical" evidence="8">
    <location>
        <begin position="259"/>
        <end position="282"/>
    </location>
</feature>
<evidence type="ECO:0000256" key="2">
    <source>
        <dbReference type="ARBA" id="ARBA00010110"/>
    </source>
</evidence>
<proteinExistence type="inferred from homology"/>
<evidence type="ECO:0000256" key="8">
    <source>
        <dbReference type="SAM" id="Phobius"/>
    </source>
</evidence>
<dbReference type="NCBIfam" id="TIGR00832">
    <property type="entry name" value="acr3"/>
    <property type="match status" value="1"/>
</dbReference>
<organism evidence="9 10">
    <name type="scientific">Piscirickettsia salmonis</name>
    <dbReference type="NCBI Taxonomy" id="1238"/>
    <lineage>
        <taxon>Bacteria</taxon>
        <taxon>Pseudomonadati</taxon>
        <taxon>Pseudomonadota</taxon>
        <taxon>Gammaproteobacteria</taxon>
        <taxon>Thiotrichales</taxon>
        <taxon>Piscirickettsiaceae</taxon>
        <taxon>Piscirickettsia</taxon>
    </lineage>
</organism>
<gene>
    <name evidence="9" type="ORF">KU39_2242</name>
</gene>
<protein>
    <submittedName>
        <fullName evidence="9">Arsenic resistance protein</fullName>
    </submittedName>
</protein>
<dbReference type="GO" id="GO:0015104">
    <property type="term" value="F:antimonite transmembrane transporter activity"/>
    <property type="evidence" value="ECO:0007669"/>
    <property type="project" value="TreeGrafter"/>
</dbReference>
<keyword evidence="4" id="KW-1003">Cell membrane</keyword>
<keyword evidence="7 8" id="KW-0472">Membrane</keyword>
<keyword evidence="6 8" id="KW-1133">Transmembrane helix</keyword>
<evidence type="ECO:0000256" key="7">
    <source>
        <dbReference type="ARBA" id="ARBA00023136"/>
    </source>
</evidence>
<dbReference type="Proteomes" id="UP000029558">
    <property type="component" value="Chromosome"/>
</dbReference>
<dbReference type="PANTHER" id="PTHR43057">
    <property type="entry name" value="ARSENITE EFFLUX TRANSPORTER"/>
    <property type="match status" value="1"/>
</dbReference>
<feature type="transmembrane region" description="Helical" evidence="8">
    <location>
        <begin position="126"/>
        <end position="150"/>
    </location>
</feature>
<dbReference type="EMBL" id="CP012508">
    <property type="protein sequence ID" value="ALB23422.1"/>
    <property type="molecule type" value="Genomic_DNA"/>
</dbReference>
<dbReference type="InterPro" id="IPR004706">
    <property type="entry name" value="Arsenical-R_Acr3"/>
</dbReference>
<keyword evidence="5 8" id="KW-0812">Transmembrane</keyword>
<comment type="subcellular location">
    <subcellularLocation>
        <location evidence="1">Cell membrane</location>
        <topology evidence="1">Multi-pass membrane protein</topology>
    </subcellularLocation>
</comment>
<feature type="transmembrane region" description="Helical" evidence="8">
    <location>
        <begin position="196"/>
        <end position="219"/>
    </location>
</feature>
<dbReference type="Gene3D" id="1.20.1530.20">
    <property type="match status" value="1"/>
</dbReference>
<evidence type="ECO:0000313" key="9">
    <source>
        <dbReference type="EMBL" id="ALB23422.1"/>
    </source>
</evidence>
<dbReference type="InterPro" id="IPR038770">
    <property type="entry name" value="Na+/solute_symporter_sf"/>
</dbReference>
<dbReference type="PANTHER" id="PTHR43057:SF1">
    <property type="entry name" value="ARSENICAL-RESISTANCE PROTEIN 3"/>
    <property type="match status" value="1"/>
</dbReference>
<feature type="transmembrane region" description="Helical" evidence="8">
    <location>
        <begin position="23"/>
        <end position="47"/>
    </location>
</feature>
<accession>A0AAC8VJ25</accession>
<dbReference type="Pfam" id="PF01758">
    <property type="entry name" value="SBF"/>
    <property type="match status" value="1"/>
</dbReference>
<dbReference type="GO" id="GO:0005886">
    <property type="term" value="C:plasma membrane"/>
    <property type="evidence" value="ECO:0007669"/>
    <property type="project" value="UniProtKB-SubCell"/>
</dbReference>
<evidence type="ECO:0000256" key="1">
    <source>
        <dbReference type="ARBA" id="ARBA00004651"/>
    </source>
</evidence>
<feature type="transmembrane region" description="Helical" evidence="8">
    <location>
        <begin position="53"/>
        <end position="72"/>
    </location>
</feature>
<evidence type="ECO:0000256" key="4">
    <source>
        <dbReference type="ARBA" id="ARBA00022475"/>
    </source>
</evidence>
<dbReference type="GO" id="GO:0015105">
    <property type="term" value="F:arsenite transmembrane transporter activity"/>
    <property type="evidence" value="ECO:0007669"/>
    <property type="project" value="TreeGrafter"/>
</dbReference>
<dbReference type="GO" id="GO:0015297">
    <property type="term" value="F:antiporter activity"/>
    <property type="evidence" value="ECO:0007669"/>
    <property type="project" value="InterPro"/>
</dbReference>
<sequence length="293" mass="32801">MMYPPLAKIDYSNLPRVFKNKKVLSLSLLQNWLIGPVLMFVLALAFFHNQPGLMIGLILIGIARCVAMVIVWNDLAEGSREYCAGLVAFNAIFTVIFYSAYAYLFITLLPKLFGLESNAIHISMFAIGQSVLIYLGVPFILGFLSRLILIHIKSISWYKNKFIPAISPLTLLALLFAIIVMFILKSKSVINLPLHVVNIAIPLLIYFIIIFFISFYLSFKAKASYEQAVSLSFTAASNNFELAIAVAIAMFGVNSDQAFVGVIGPLVEVPVLVSLVNVALWLKKKYFYQYKYI</sequence>
<evidence type="ECO:0000256" key="5">
    <source>
        <dbReference type="ARBA" id="ARBA00022692"/>
    </source>
</evidence>
<evidence type="ECO:0000256" key="6">
    <source>
        <dbReference type="ARBA" id="ARBA00022989"/>
    </source>
</evidence>
<name>A0AAC8VJ25_PISSA</name>
<evidence type="ECO:0000313" key="10">
    <source>
        <dbReference type="Proteomes" id="UP000029558"/>
    </source>
</evidence>
<evidence type="ECO:0000256" key="3">
    <source>
        <dbReference type="ARBA" id="ARBA00022448"/>
    </source>
</evidence>
<keyword evidence="3" id="KW-0813">Transport</keyword>
<feature type="transmembrane region" description="Helical" evidence="8">
    <location>
        <begin position="162"/>
        <end position="184"/>
    </location>
</feature>
<dbReference type="InterPro" id="IPR002657">
    <property type="entry name" value="BilAc:Na_symport/Acr3"/>
</dbReference>
<comment type="similarity">
    <text evidence="2">Belongs to the arsenical resistance-3 (ACR3) (TC 2.A.59) family.</text>
</comment>
<reference evidence="9 10" key="1">
    <citation type="journal article" date="2014" name="Genome Announc.">
        <title>Comparative Genome Analysis of Two Isolates of the Fish Pathogen Piscirickettsia salmonis from Different Hosts Reveals Major Differences in Virulence-Associated Secretion Systems.</title>
        <authorList>
            <person name="Bohle H."/>
            <person name="Henriquez P."/>
            <person name="Grothusen H."/>
            <person name="Navas E."/>
            <person name="Sandoval A."/>
            <person name="Bustamante F."/>
            <person name="Bustos P."/>
            <person name="Mancilla M."/>
        </authorList>
    </citation>
    <scope>NUCLEOTIDE SEQUENCE [LARGE SCALE GENOMIC DNA]</scope>
    <source>
        <strain evidence="10">B1-32597</strain>
    </source>
</reference>
<dbReference type="AlphaFoldDB" id="A0AAC8VJ25"/>
<feature type="transmembrane region" description="Helical" evidence="8">
    <location>
        <begin position="84"/>
        <end position="106"/>
    </location>
</feature>
<feature type="transmembrane region" description="Helical" evidence="8">
    <location>
        <begin position="231"/>
        <end position="253"/>
    </location>
</feature>